<keyword evidence="2" id="KW-0812">Transmembrane</keyword>
<keyword evidence="2" id="KW-0472">Membrane</keyword>
<keyword evidence="2" id="KW-1133">Transmembrane helix</keyword>
<dbReference type="PANTHER" id="PTHR11757">
    <property type="entry name" value="PROTEASE FAMILY S9A OLIGOPEPTIDASE"/>
    <property type="match status" value="1"/>
</dbReference>
<dbReference type="Gene3D" id="2.130.10.120">
    <property type="entry name" value="Prolyl oligopeptidase, N-terminal domain"/>
    <property type="match status" value="1"/>
</dbReference>
<comment type="similarity">
    <text evidence="1">Belongs to the peptidase S9A family.</text>
</comment>
<reference evidence="3 4" key="2">
    <citation type="submission" date="2020-07" db="EMBL/GenBank/DDBJ databases">
        <title>Genome assembly of wild tea tree DASZ reveals pedigree and selection history of tea varieties.</title>
        <authorList>
            <person name="Zhang W."/>
        </authorList>
    </citation>
    <scope>NUCLEOTIDE SEQUENCE [LARGE SCALE GENOMIC DNA]</scope>
    <source>
        <strain evidence="4">cv. G240</strain>
        <tissue evidence="3">Leaf</tissue>
    </source>
</reference>
<organism evidence="3 4">
    <name type="scientific">Camellia sinensis</name>
    <name type="common">Tea plant</name>
    <name type="synonym">Thea sinensis</name>
    <dbReference type="NCBI Taxonomy" id="4442"/>
    <lineage>
        <taxon>Eukaryota</taxon>
        <taxon>Viridiplantae</taxon>
        <taxon>Streptophyta</taxon>
        <taxon>Embryophyta</taxon>
        <taxon>Tracheophyta</taxon>
        <taxon>Spermatophyta</taxon>
        <taxon>Magnoliopsida</taxon>
        <taxon>eudicotyledons</taxon>
        <taxon>Gunneridae</taxon>
        <taxon>Pentapetalae</taxon>
        <taxon>asterids</taxon>
        <taxon>Ericales</taxon>
        <taxon>Theaceae</taxon>
        <taxon>Camellia</taxon>
    </lineage>
</organism>
<protein>
    <recommendedName>
        <fullName evidence="5">DUF295 domain-containing protein</fullName>
    </recommendedName>
</protein>
<evidence type="ECO:0000256" key="2">
    <source>
        <dbReference type="SAM" id="Phobius"/>
    </source>
</evidence>
<evidence type="ECO:0000256" key="1">
    <source>
        <dbReference type="ARBA" id="ARBA00005228"/>
    </source>
</evidence>
<dbReference type="EMBL" id="JACBKZ010000006">
    <property type="protein sequence ID" value="KAF5947984.1"/>
    <property type="molecule type" value="Genomic_DNA"/>
</dbReference>
<keyword evidence="4" id="KW-1185">Reference proteome</keyword>
<sequence length="211" mass="23850">MARLFNNTKDFCFVTVNTFSIKSSKVFLINPVDPLSGLTLVWECEALAHCIIEHHKGFLYLFTDAAKGGQPVDYHYLLCSLVDISAPRKWENIFIDDRELIIEDVDFCDTHLVLIVREGRKFKLCSVALPLPTREGAVHLKELNPHFLPLPKYVSQISPGPNYDYYSSTMRFTISSPVAWLLALVILPARSNMMICVGLITYLALVSVLIT</sequence>
<proteinExistence type="inferred from homology"/>
<dbReference type="AlphaFoldDB" id="A0A7J7H7Z9"/>
<accession>A0A7J7H7Z9</accession>
<evidence type="ECO:0008006" key="5">
    <source>
        <dbReference type="Google" id="ProtNLM"/>
    </source>
</evidence>
<evidence type="ECO:0000313" key="3">
    <source>
        <dbReference type="EMBL" id="KAF5947984.1"/>
    </source>
</evidence>
<reference evidence="4" key="1">
    <citation type="journal article" date="2020" name="Nat. Commun.">
        <title>Genome assembly of wild tea tree DASZ reveals pedigree and selection history of tea varieties.</title>
        <authorList>
            <person name="Zhang W."/>
            <person name="Zhang Y."/>
            <person name="Qiu H."/>
            <person name="Guo Y."/>
            <person name="Wan H."/>
            <person name="Zhang X."/>
            <person name="Scossa F."/>
            <person name="Alseekh S."/>
            <person name="Zhang Q."/>
            <person name="Wang P."/>
            <person name="Xu L."/>
            <person name="Schmidt M.H."/>
            <person name="Jia X."/>
            <person name="Li D."/>
            <person name="Zhu A."/>
            <person name="Guo F."/>
            <person name="Chen W."/>
            <person name="Ni D."/>
            <person name="Usadel B."/>
            <person name="Fernie A.R."/>
            <person name="Wen W."/>
        </authorList>
    </citation>
    <scope>NUCLEOTIDE SEQUENCE [LARGE SCALE GENOMIC DNA]</scope>
    <source>
        <strain evidence="4">cv. G240</strain>
    </source>
</reference>
<name>A0A7J7H7Z9_CAMSI</name>
<gene>
    <name evidence="3" type="ORF">HYC85_013941</name>
</gene>
<dbReference type="Proteomes" id="UP000593564">
    <property type="component" value="Unassembled WGS sequence"/>
</dbReference>
<dbReference type="PANTHER" id="PTHR11757:SF19">
    <property type="entry name" value="PROLYL ENDOPEPTIDASE-LIKE"/>
    <property type="match status" value="1"/>
</dbReference>
<comment type="caution">
    <text evidence="3">The sequence shown here is derived from an EMBL/GenBank/DDBJ whole genome shotgun (WGS) entry which is preliminary data.</text>
</comment>
<evidence type="ECO:0000313" key="4">
    <source>
        <dbReference type="Proteomes" id="UP000593564"/>
    </source>
</evidence>
<feature type="transmembrane region" description="Helical" evidence="2">
    <location>
        <begin position="178"/>
        <end position="205"/>
    </location>
</feature>
<dbReference type="InterPro" id="IPR051543">
    <property type="entry name" value="Serine_Peptidase_S9A"/>
</dbReference>